<dbReference type="Pfam" id="PF08445">
    <property type="entry name" value="FR47"/>
    <property type="match status" value="1"/>
</dbReference>
<dbReference type="Proteomes" id="UP000292082">
    <property type="component" value="Unassembled WGS sequence"/>
</dbReference>
<gene>
    <name evidence="2" type="ORF">BD310DRAFT_808258</name>
</gene>
<dbReference type="STRING" id="114155.A0A4Q9Q8A8"/>
<name>A0A4Q9Q8A8_9APHY</name>
<proteinExistence type="predicted"/>
<evidence type="ECO:0000313" key="3">
    <source>
        <dbReference type="Proteomes" id="UP000292082"/>
    </source>
</evidence>
<dbReference type="InterPro" id="IPR013653">
    <property type="entry name" value="GCN5-like_dom"/>
</dbReference>
<dbReference type="AlphaFoldDB" id="A0A4Q9Q8A8"/>
<feature type="domain" description="GCN5-related N-acetyltransferase Rv2170-like" evidence="1">
    <location>
        <begin position="250"/>
        <end position="315"/>
    </location>
</feature>
<dbReference type="EMBL" id="ML145088">
    <property type="protein sequence ID" value="TBU63685.1"/>
    <property type="molecule type" value="Genomic_DNA"/>
</dbReference>
<accession>A0A4Q9Q8A8</accession>
<organism evidence="2 3">
    <name type="scientific">Dichomitus squalens</name>
    <dbReference type="NCBI Taxonomy" id="114155"/>
    <lineage>
        <taxon>Eukaryota</taxon>
        <taxon>Fungi</taxon>
        <taxon>Dikarya</taxon>
        <taxon>Basidiomycota</taxon>
        <taxon>Agaricomycotina</taxon>
        <taxon>Agaricomycetes</taxon>
        <taxon>Polyporales</taxon>
        <taxon>Polyporaceae</taxon>
        <taxon>Dichomitus</taxon>
    </lineage>
</organism>
<protein>
    <recommendedName>
        <fullName evidence="1">GCN5-related N-acetyltransferase Rv2170-like domain-containing protein</fullName>
    </recommendedName>
</protein>
<dbReference type="InterPro" id="IPR016181">
    <property type="entry name" value="Acyl_CoA_acyltransferase"/>
</dbReference>
<sequence>MAQSSFSACVYLHANALPPAVWRSFRENPHTSNIMLAHAEKATQRPSAVPGLPNAHGDLWVVLWDIRHATSSPSVSFVLSCTTGPLGTYPIFIFTPLSATHLSYSSISPRILAMVDALRGHVPPERVFSVFAIDNIADVFADTWTARTGMSLDQNPVYYHARLMYCDKSTFQSRQLSNIPGAEAKLRRAVGADVAKVGRLCHAFAAESEPFVLSRDKAIQEAKLLIQNNQVWVYEIRMPGREPEIASIVAATRATETVTAITKVFTDPTWRSRGCAERLTRHVCQHLLETKAAVVLYVAHGKYAAESVYRRVGFVGFSEYSKSASMGESWKESGFDRSRVELGHW</sequence>
<dbReference type="GO" id="GO:0016747">
    <property type="term" value="F:acyltransferase activity, transferring groups other than amino-acyl groups"/>
    <property type="evidence" value="ECO:0007669"/>
    <property type="project" value="InterPro"/>
</dbReference>
<reference evidence="2 3" key="1">
    <citation type="submission" date="2019-01" db="EMBL/GenBank/DDBJ databases">
        <title>Draft genome sequences of three monokaryotic isolates of the white-rot basidiomycete fungus Dichomitus squalens.</title>
        <authorList>
            <consortium name="DOE Joint Genome Institute"/>
            <person name="Lopez S.C."/>
            <person name="Andreopoulos B."/>
            <person name="Pangilinan J."/>
            <person name="Lipzen A."/>
            <person name="Riley R."/>
            <person name="Ahrendt S."/>
            <person name="Ng V."/>
            <person name="Barry K."/>
            <person name="Daum C."/>
            <person name="Grigoriev I.V."/>
            <person name="Hilden K.S."/>
            <person name="Makela M.R."/>
            <person name="de Vries R.P."/>
        </authorList>
    </citation>
    <scope>NUCLEOTIDE SEQUENCE [LARGE SCALE GENOMIC DNA]</scope>
    <source>
        <strain evidence="2 3">CBS 464.89</strain>
    </source>
</reference>
<evidence type="ECO:0000313" key="2">
    <source>
        <dbReference type="EMBL" id="TBU63685.1"/>
    </source>
</evidence>
<dbReference type="Gene3D" id="3.40.630.30">
    <property type="match status" value="1"/>
</dbReference>
<keyword evidence="3" id="KW-1185">Reference proteome</keyword>
<evidence type="ECO:0000259" key="1">
    <source>
        <dbReference type="Pfam" id="PF08445"/>
    </source>
</evidence>
<dbReference type="SUPFAM" id="SSF55729">
    <property type="entry name" value="Acyl-CoA N-acyltransferases (Nat)"/>
    <property type="match status" value="1"/>
</dbReference>